<dbReference type="CDD" id="cd10548">
    <property type="entry name" value="cupin_CDO"/>
    <property type="match status" value="1"/>
</dbReference>
<keyword evidence="6" id="KW-1185">Reference proteome</keyword>
<evidence type="ECO:0000256" key="2">
    <source>
        <dbReference type="PIRSR" id="PIRSR610300-51"/>
    </source>
</evidence>
<dbReference type="InterPro" id="IPR014710">
    <property type="entry name" value="RmlC-like_jellyroll"/>
</dbReference>
<dbReference type="AlphaFoldDB" id="K1E0Y5"/>
<evidence type="ECO:0000313" key="5">
    <source>
        <dbReference type="Proteomes" id="UP000004474"/>
    </source>
</evidence>
<dbReference type="Gene3D" id="2.60.120.10">
    <property type="entry name" value="Jelly Rolls"/>
    <property type="match status" value="1"/>
</dbReference>
<comment type="caution">
    <text evidence="3">The sequence shown here is derived from an EMBL/GenBank/DDBJ whole genome shotgun (WGS) entry which is preliminary data.</text>
</comment>
<dbReference type="GO" id="GO:0016702">
    <property type="term" value="F:oxidoreductase activity, acting on single donors with incorporation of molecular oxygen, incorporation of two atoms of oxygen"/>
    <property type="evidence" value="ECO:0007669"/>
    <property type="project" value="InterPro"/>
</dbReference>
<dbReference type="Proteomes" id="UP000004474">
    <property type="component" value="Unassembled WGS sequence"/>
</dbReference>
<proteinExistence type="inferred from homology"/>
<protein>
    <submittedName>
        <fullName evidence="3">Cysteine dioxygenase</fullName>
    </submittedName>
</protein>
<keyword evidence="3" id="KW-0223">Dioxygenase</keyword>
<accession>K1E0Y5</accession>
<keyword evidence="3" id="KW-0560">Oxidoreductase</keyword>
<reference evidence="4 6" key="1">
    <citation type="journal article" date="2009" name="Int. J. Syst. Evol. Microbiol.">
        <title>Janibacter hoylei sp. nov., Bacillus isronensis sp. nov. and Bacillus aryabhattai sp. nov., isolated from cryotubes used for collecting air from the upper atmosphere.</title>
        <authorList>
            <person name="Shivaji S."/>
            <person name="Chaturvedi P."/>
            <person name="Begum Z."/>
            <person name="Pindi P.K."/>
            <person name="Manorama R."/>
            <person name="Padmanaban D.A."/>
            <person name="Shouche Y.S."/>
            <person name="Pawar S."/>
            <person name="Vaishampayan P."/>
            <person name="Dutt C.B."/>
            <person name="Datta G.N."/>
            <person name="Manchanda R.K."/>
            <person name="Rao U.R."/>
            <person name="Bhargava P.M."/>
            <person name="Narlikar J.V."/>
        </authorList>
    </citation>
    <scope>NUCLEOTIDE SEQUENCE [LARGE SCALE GENOMIC DNA]</scope>
    <source>
        <strain evidence="4 6">PVAS-1</strain>
    </source>
</reference>
<dbReference type="STRING" id="1210046.B277_01704"/>
<dbReference type="EMBL" id="PIPF01000003">
    <property type="protein sequence ID" value="RWU84705.1"/>
    <property type="molecule type" value="Genomic_DNA"/>
</dbReference>
<name>K1E0Y5_9MICO</name>
<feature type="binding site" evidence="2">
    <location>
        <position position="81"/>
    </location>
    <ligand>
        <name>Fe cation</name>
        <dbReference type="ChEBI" id="CHEBI:24875"/>
        <note>catalytic</note>
    </ligand>
</feature>
<dbReference type="OrthoDB" id="4217976at2"/>
<dbReference type="SUPFAM" id="SSF51182">
    <property type="entry name" value="RmlC-like cupins"/>
    <property type="match status" value="1"/>
</dbReference>
<dbReference type="Proteomes" id="UP000288711">
    <property type="component" value="Unassembled WGS sequence"/>
</dbReference>
<dbReference type="PATRIC" id="fig|1210046.3.peg.337"/>
<sequence length="167" mass="18193">MYTTSSTPALARPTPGVEAFTPVQLLRLTQLFASDPALADTLGPDPDRPGERSWRLLADSPRLQVWLIRWPVGTSTGWHDHGGARGGFTVVRGTLTERTRERSVVATELDEGEGRAFGGSHLHDVVNLGREAAVSVHAYSPTLAQMTHYDLADGVLRPSGVEQRQAW</sequence>
<dbReference type="GO" id="GO:0005506">
    <property type="term" value="F:iron ion binding"/>
    <property type="evidence" value="ECO:0007669"/>
    <property type="project" value="InterPro"/>
</dbReference>
<comment type="similarity">
    <text evidence="1">Belongs to the cysteine dioxygenase family.</text>
</comment>
<evidence type="ECO:0000313" key="4">
    <source>
        <dbReference type="EMBL" id="RWU84705.1"/>
    </source>
</evidence>
<evidence type="ECO:0000313" key="6">
    <source>
        <dbReference type="Proteomes" id="UP000288711"/>
    </source>
</evidence>
<evidence type="ECO:0000313" key="3">
    <source>
        <dbReference type="EMBL" id="EKA62550.1"/>
    </source>
</evidence>
<dbReference type="eggNOG" id="COG5553">
    <property type="taxonomic scope" value="Bacteria"/>
</dbReference>
<dbReference type="InterPro" id="IPR010300">
    <property type="entry name" value="CDO_1"/>
</dbReference>
<keyword evidence="2" id="KW-0479">Metal-binding</keyword>
<organism evidence="3 5">
    <name type="scientific">Janibacter hoylei PVAS-1</name>
    <dbReference type="NCBI Taxonomy" id="1210046"/>
    <lineage>
        <taxon>Bacteria</taxon>
        <taxon>Bacillati</taxon>
        <taxon>Actinomycetota</taxon>
        <taxon>Actinomycetes</taxon>
        <taxon>Micrococcales</taxon>
        <taxon>Intrasporangiaceae</taxon>
        <taxon>Janibacter</taxon>
    </lineage>
</organism>
<reference evidence="4" key="3">
    <citation type="submission" date="2017-11" db="EMBL/GenBank/DDBJ databases">
        <authorList>
            <person name="Seuylemezian A."/>
            <person name="Cooper K."/>
            <person name="Vaishampayan P."/>
        </authorList>
    </citation>
    <scope>NUCLEOTIDE SEQUENCE</scope>
    <source>
        <strain evidence="4">PVAS-1</strain>
    </source>
</reference>
<dbReference type="InterPro" id="IPR011051">
    <property type="entry name" value="RmlC_Cupin_sf"/>
</dbReference>
<gene>
    <name evidence="3" type="ORF">B277_01704</name>
    <name evidence="4" type="ORF">CWN80_03765</name>
</gene>
<dbReference type="EMBL" id="ALWX01000005">
    <property type="protein sequence ID" value="EKA62550.1"/>
    <property type="molecule type" value="Genomic_DNA"/>
</dbReference>
<feature type="binding site" evidence="2">
    <location>
        <position position="79"/>
    </location>
    <ligand>
        <name>Fe cation</name>
        <dbReference type="ChEBI" id="CHEBI:24875"/>
        <note>catalytic</note>
    </ligand>
</feature>
<dbReference type="Pfam" id="PF05995">
    <property type="entry name" value="CDO_I"/>
    <property type="match status" value="1"/>
</dbReference>
<feature type="binding site" evidence="2">
    <location>
        <position position="123"/>
    </location>
    <ligand>
        <name>Fe cation</name>
        <dbReference type="ChEBI" id="CHEBI:24875"/>
        <note>catalytic</note>
    </ligand>
</feature>
<dbReference type="RefSeq" id="WP_007924434.1">
    <property type="nucleotide sequence ID" value="NZ_ALWX01000005.1"/>
</dbReference>
<keyword evidence="2" id="KW-0408">Iron</keyword>
<evidence type="ECO:0000256" key="1">
    <source>
        <dbReference type="ARBA" id="ARBA00006622"/>
    </source>
</evidence>
<reference evidence="3 5" key="2">
    <citation type="journal article" date="2012" name="J. Bacteriol.">
        <title>Genome Sequence of Janibacter hoylei MTCC8307, Isolated from the Stratospheric Air.</title>
        <authorList>
            <person name="Pawar S.P."/>
            <person name="Dhotre D.P."/>
            <person name="Shetty S.A."/>
            <person name="Chowdhury S.P."/>
            <person name="Chaudhari B.L."/>
            <person name="Shouche Y.S."/>
        </authorList>
    </citation>
    <scope>NUCLEOTIDE SEQUENCE [LARGE SCALE GENOMIC DNA]</scope>
    <source>
        <strain evidence="3 5">PVAS-1</strain>
    </source>
</reference>